<comment type="caution">
    <text evidence="2">The sequence shown here is derived from an EMBL/GenBank/DDBJ whole genome shotgun (WGS) entry which is preliminary data.</text>
</comment>
<gene>
    <name evidence="2" type="ORF">KOR34_10340</name>
</gene>
<evidence type="ECO:0000313" key="2">
    <source>
        <dbReference type="EMBL" id="TWT36135.1"/>
    </source>
</evidence>
<feature type="signal peptide" evidence="1">
    <location>
        <begin position="1"/>
        <end position="36"/>
    </location>
</feature>
<dbReference type="Proteomes" id="UP000316714">
    <property type="component" value="Unassembled WGS sequence"/>
</dbReference>
<dbReference type="RefSeq" id="WP_146562808.1">
    <property type="nucleotide sequence ID" value="NZ_SIHJ01000001.1"/>
</dbReference>
<dbReference type="AlphaFoldDB" id="A0A5C5VEL3"/>
<accession>A0A5C5VEL3</accession>
<keyword evidence="1" id="KW-0732">Signal</keyword>
<name>A0A5C5VEL3_9BACT</name>
<proteinExistence type="predicted"/>
<sequence precursor="true">MPLPTPPHPRPTLCRPLLALAAACALALFVPRDAHGQAPEKAPAKPTVQQVVTEKAVVVSPPSPELPPAPTSLNLPLDSHPWARFGVGAWRTLRTVTETFDETGKFLTRSETLHTDKLAEIAADSYTLESTSIVEVGGKRLRGATQVIRHSLLTDHTSQTPITVELPAIDISLSGKTVPCQQWGLSYGEGPQRRLETLYYAPEFPPYLLRREVSAPDGSSAADLTGETTSVLAVDVPILLDGGMVGGYRQQVRSTAGANQVETMELHCDLAPGGLVRASSTERDASGRRVRWVVTELEEFGDADEKPKSERRWRLFQRHAR</sequence>
<organism evidence="2 3">
    <name type="scientific">Posidoniimonas corsicana</name>
    <dbReference type="NCBI Taxonomy" id="1938618"/>
    <lineage>
        <taxon>Bacteria</taxon>
        <taxon>Pseudomonadati</taxon>
        <taxon>Planctomycetota</taxon>
        <taxon>Planctomycetia</taxon>
        <taxon>Pirellulales</taxon>
        <taxon>Lacipirellulaceae</taxon>
        <taxon>Posidoniimonas</taxon>
    </lineage>
</organism>
<dbReference type="OrthoDB" id="280496at2"/>
<reference evidence="2 3" key="1">
    <citation type="submission" date="2019-02" db="EMBL/GenBank/DDBJ databases">
        <title>Deep-cultivation of Planctomycetes and their phenomic and genomic characterization uncovers novel biology.</title>
        <authorList>
            <person name="Wiegand S."/>
            <person name="Jogler M."/>
            <person name="Boedeker C."/>
            <person name="Pinto D."/>
            <person name="Vollmers J."/>
            <person name="Rivas-Marin E."/>
            <person name="Kohn T."/>
            <person name="Peeters S.H."/>
            <person name="Heuer A."/>
            <person name="Rast P."/>
            <person name="Oberbeckmann S."/>
            <person name="Bunk B."/>
            <person name="Jeske O."/>
            <person name="Meyerdierks A."/>
            <person name="Storesund J.E."/>
            <person name="Kallscheuer N."/>
            <person name="Luecker S."/>
            <person name="Lage O.M."/>
            <person name="Pohl T."/>
            <person name="Merkel B.J."/>
            <person name="Hornburger P."/>
            <person name="Mueller R.-W."/>
            <person name="Bruemmer F."/>
            <person name="Labrenz M."/>
            <person name="Spormann A.M."/>
            <person name="Op Den Camp H."/>
            <person name="Overmann J."/>
            <person name="Amann R."/>
            <person name="Jetten M.S.M."/>
            <person name="Mascher T."/>
            <person name="Medema M.H."/>
            <person name="Devos D.P."/>
            <person name="Kaster A.-K."/>
            <person name="Ovreas L."/>
            <person name="Rohde M."/>
            <person name="Galperin M.Y."/>
            <person name="Jogler C."/>
        </authorList>
    </citation>
    <scope>NUCLEOTIDE SEQUENCE [LARGE SCALE GENOMIC DNA]</scope>
    <source>
        <strain evidence="2 3">KOR34</strain>
    </source>
</reference>
<evidence type="ECO:0000256" key="1">
    <source>
        <dbReference type="SAM" id="SignalP"/>
    </source>
</evidence>
<evidence type="ECO:0000313" key="3">
    <source>
        <dbReference type="Proteomes" id="UP000316714"/>
    </source>
</evidence>
<feature type="chain" id="PRO_5022965961" evidence="1">
    <location>
        <begin position="37"/>
        <end position="321"/>
    </location>
</feature>
<keyword evidence="3" id="KW-1185">Reference proteome</keyword>
<protein>
    <submittedName>
        <fullName evidence="2">Uncharacterized protein</fullName>
    </submittedName>
</protein>
<dbReference type="EMBL" id="SIHJ01000001">
    <property type="protein sequence ID" value="TWT36135.1"/>
    <property type="molecule type" value="Genomic_DNA"/>
</dbReference>